<dbReference type="AlphaFoldDB" id="A0AAU7E8N4"/>
<protein>
    <submittedName>
        <fullName evidence="1">Uncharacterized protein</fullName>
    </submittedName>
</protein>
<name>A0AAU7E8N4_9BACT</name>
<dbReference type="InterPro" id="IPR036709">
    <property type="entry name" value="Autotransporte_beta_dom_sf"/>
</dbReference>
<reference evidence="1" key="1">
    <citation type="submission" date="2024-05" db="EMBL/GenBank/DDBJ databases">
        <title>Campylobacter coli isolated from environmental waters in Slovenia.</title>
        <authorList>
            <person name="Zautner A.E."/>
            <person name="Bunk B."/>
            <person name="Riedel T."/>
            <person name="Sproeer C."/>
        </authorList>
    </citation>
    <scope>NUCLEOTIDE SEQUENCE</scope>
    <source>
        <strain evidence="1">CCS1377</strain>
    </source>
</reference>
<organism evidence="1">
    <name type="scientific">Campylobacter sp. CCS1377</name>
    <dbReference type="NCBI Taxonomy" id="3158229"/>
    <lineage>
        <taxon>Bacteria</taxon>
        <taxon>Pseudomonadati</taxon>
        <taxon>Campylobacterota</taxon>
        <taxon>Epsilonproteobacteria</taxon>
        <taxon>Campylobacterales</taxon>
        <taxon>Campylobacteraceae</taxon>
        <taxon>Campylobacter</taxon>
    </lineage>
</organism>
<accession>A0AAU7E8N4</accession>
<proteinExistence type="predicted"/>
<dbReference type="SUPFAM" id="SSF103515">
    <property type="entry name" value="Autotransporter"/>
    <property type="match status" value="1"/>
</dbReference>
<dbReference type="EMBL" id="CP155620">
    <property type="protein sequence ID" value="XBJ29219.1"/>
    <property type="molecule type" value="Genomic_DNA"/>
</dbReference>
<evidence type="ECO:0000313" key="1">
    <source>
        <dbReference type="EMBL" id="XBJ29219.1"/>
    </source>
</evidence>
<dbReference type="RefSeq" id="WP_348518568.1">
    <property type="nucleotide sequence ID" value="NZ_CP155620.1"/>
</dbReference>
<gene>
    <name evidence="1" type="ORF">AAH949_09100</name>
</gene>
<sequence>MILRSAEGNTRLSEDIQNSKWYAFTQLGLSYVLKENIDLSFNYGATLGDNNTHSHNVFLKLGIWW</sequence>
<dbReference type="Gene3D" id="2.40.128.130">
    <property type="entry name" value="Autotransporter beta-domain"/>
    <property type="match status" value="1"/>
</dbReference>